<feature type="domain" description="Response regulatory" evidence="9">
    <location>
        <begin position="3"/>
        <end position="116"/>
    </location>
</feature>
<evidence type="ECO:0000256" key="5">
    <source>
        <dbReference type="ARBA" id="ARBA00023125"/>
    </source>
</evidence>
<keyword evidence="12" id="KW-1185">Reference proteome</keyword>
<protein>
    <submittedName>
        <fullName evidence="11">Response regulator transcription factor</fullName>
    </submittedName>
</protein>
<dbReference type="SUPFAM" id="SSF46894">
    <property type="entry name" value="C-terminal effector domain of the bipartite response regulators"/>
    <property type="match status" value="1"/>
</dbReference>
<dbReference type="PROSITE" id="PS50110">
    <property type="entry name" value="RESPONSE_REGULATORY"/>
    <property type="match status" value="1"/>
</dbReference>
<dbReference type="CDD" id="cd00383">
    <property type="entry name" value="trans_reg_C"/>
    <property type="match status" value="1"/>
</dbReference>
<dbReference type="FunFam" id="1.10.10.10:FF:000018">
    <property type="entry name" value="DNA-binding response regulator ResD"/>
    <property type="match status" value="1"/>
</dbReference>
<dbReference type="AlphaFoldDB" id="A0A7W1X7Z3"/>
<dbReference type="Pfam" id="PF00486">
    <property type="entry name" value="Trans_reg_C"/>
    <property type="match status" value="1"/>
</dbReference>
<dbReference type="InterPro" id="IPR001867">
    <property type="entry name" value="OmpR/PhoB-type_DNA-bd"/>
</dbReference>
<dbReference type="GO" id="GO:0005829">
    <property type="term" value="C:cytosol"/>
    <property type="evidence" value="ECO:0007669"/>
    <property type="project" value="TreeGrafter"/>
</dbReference>
<evidence type="ECO:0000256" key="6">
    <source>
        <dbReference type="ARBA" id="ARBA00023163"/>
    </source>
</evidence>
<dbReference type="Gene3D" id="1.10.10.10">
    <property type="entry name" value="Winged helix-like DNA-binding domain superfamily/Winged helix DNA-binding domain"/>
    <property type="match status" value="1"/>
</dbReference>
<dbReference type="PROSITE" id="PS51755">
    <property type="entry name" value="OMPR_PHOB"/>
    <property type="match status" value="1"/>
</dbReference>
<dbReference type="InterPro" id="IPR001789">
    <property type="entry name" value="Sig_transdc_resp-reg_receiver"/>
</dbReference>
<dbReference type="GO" id="GO:0000976">
    <property type="term" value="F:transcription cis-regulatory region binding"/>
    <property type="evidence" value="ECO:0007669"/>
    <property type="project" value="TreeGrafter"/>
</dbReference>
<dbReference type="Proteomes" id="UP000530514">
    <property type="component" value="Unassembled WGS sequence"/>
</dbReference>
<feature type="DNA-binding region" description="OmpR/PhoB-type" evidence="8">
    <location>
        <begin position="127"/>
        <end position="226"/>
    </location>
</feature>
<evidence type="ECO:0000313" key="12">
    <source>
        <dbReference type="Proteomes" id="UP000530514"/>
    </source>
</evidence>
<dbReference type="GO" id="GO:0032993">
    <property type="term" value="C:protein-DNA complex"/>
    <property type="evidence" value="ECO:0007669"/>
    <property type="project" value="TreeGrafter"/>
</dbReference>
<keyword evidence="4" id="KW-0805">Transcription regulation</keyword>
<dbReference type="SMART" id="SM00862">
    <property type="entry name" value="Trans_reg_C"/>
    <property type="match status" value="1"/>
</dbReference>
<dbReference type="InterPro" id="IPR039420">
    <property type="entry name" value="WalR-like"/>
</dbReference>
<accession>A0A7W1X7Z3</accession>
<feature type="domain" description="OmpR/PhoB-type" evidence="10">
    <location>
        <begin position="127"/>
        <end position="226"/>
    </location>
</feature>
<dbReference type="InterPro" id="IPR011006">
    <property type="entry name" value="CheY-like_superfamily"/>
</dbReference>
<organism evidence="11 12">
    <name type="scientific">Thermoactinomyces daqus</name>
    <dbReference type="NCBI Taxonomy" id="1329516"/>
    <lineage>
        <taxon>Bacteria</taxon>
        <taxon>Bacillati</taxon>
        <taxon>Bacillota</taxon>
        <taxon>Bacilli</taxon>
        <taxon>Bacillales</taxon>
        <taxon>Thermoactinomycetaceae</taxon>
        <taxon>Thermoactinomyces</taxon>
    </lineage>
</organism>
<name>A0A7W1X7Z3_9BACL</name>
<reference evidence="11 12" key="1">
    <citation type="submission" date="2020-07" db="EMBL/GenBank/DDBJ databases">
        <authorList>
            <person name="Feng H."/>
        </authorList>
    </citation>
    <scope>NUCLEOTIDE SEQUENCE [LARGE SCALE GENOMIC DNA]</scope>
    <source>
        <strain evidence="12">s-11</strain>
    </source>
</reference>
<comment type="caution">
    <text evidence="11">The sequence shown here is derived from an EMBL/GenBank/DDBJ whole genome shotgun (WGS) entry which is preliminary data.</text>
</comment>
<keyword evidence="3" id="KW-0902">Two-component regulatory system</keyword>
<dbReference type="InterPro" id="IPR016032">
    <property type="entry name" value="Sig_transdc_resp-reg_C-effctor"/>
</dbReference>
<dbReference type="FunFam" id="3.40.50.2300:FF:000001">
    <property type="entry name" value="DNA-binding response regulator PhoB"/>
    <property type="match status" value="1"/>
</dbReference>
<feature type="modified residue" description="4-aspartylphosphate" evidence="7">
    <location>
        <position position="52"/>
    </location>
</feature>
<gene>
    <name evidence="11" type="ORF">H1164_01955</name>
</gene>
<comment type="subcellular location">
    <subcellularLocation>
        <location evidence="1">Cytoplasm</location>
    </subcellularLocation>
</comment>
<evidence type="ECO:0000259" key="10">
    <source>
        <dbReference type="PROSITE" id="PS51755"/>
    </source>
</evidence>
<dbReference type="Pfam" id="PF00072">
    <property type="entry name" value="Response_reg"/>
    <property type="match status" value="1"/>
</dbReference>
<evidence type="ECO:0000256" key="3">
    <source>
        <dbReference type="ARBA" id="ARBA00023012"/>
    </source>
</evidence>
<evidence type="ECO:0000256" key="7">
    <source>
        <dbReference type="PROSITE-ProRule" id="PRU00169"/>
    </source>
</evidence>
<keyword evidence="2 7" id="KW-0597">Phosphoprotein</keyword>
<dbReference type="EMBL" id="JACEIP010000002">
    <property type="protein sequence ID" value="MBA4541669.1"/>
    <property type="molecule type" value="Genomic_DNA"/>
</dbReference>
<keyword evidence="6" id="KW-0804">Transcription</keyword>
<evidence type="ECO:0000256" key="2">
    <source>
        <dbReference type="ARBA" id="ARBA00022553"/>
    </source>
</evidence>
<dbReference type="InterPro" id="IPR036388">
    <property type="entry name" value="WH-like_DNA-bd_sf"/>
</dbReference>
<dbReference type="Gene3D" id="6.10.250.690">
    <property type="match status" value="1"/>
</dbReference>
<evidence type="ECO:0000313" key="11">
    <source>
        <dbReference type="EMBL" id="MBA4541669.1"/>
    </source>
</evidence>
<dbReference type="GO" id="GO:0000156">
    <property type="term" value="F:phosphorelay response regulator activity"/>
    <property type="evidence" value="ECO:0007669"/>
    <property type="project" value="TreeGrafter"/>
</dbReference>
<evidence type="ECO:0000259" key="9">
    <source>
        <dbReference type="PROSITE" id="PS50110"/>
    </source>
</evidence>
<evidence type="ECO:0000256" key="4">
    <source>
        <dbReference type="ARBA" id="ARBA00023015"/>
    </source>
</evidence>
<dbReference type="PANTHER" id="PTHR48111:SF73">
    <property type="entry name" value="ALKALINE PHOSPHATASE SYNTHESIS TRANSCRIPTIONAL REGULATORY PROTEIN PHOP"/>
    <property type="match status" value="1"/>
</dbReference>
<sequence>MREFLVIEDEQKIRDVIVSYLQNEGFTVWEAATGTEGLRLFAGKVIDFVILDLMLPDVPGETLCQQIREQSPVPIIMLTAKVGEEDRIKGLALGADDYVIKPFSPRELIARVKAILRRSGPDLLATRVTFNGGDLVIDSGAQTVWKQGKTVHLTPAEYKLLSVMARHPGRPFSREELVIKAFGYDYHGDDRTIDQHVKNLRHKIESDPRTPEYIQTVYGFGYRFAPRERSR</sequence>
<proteinExistence type="predicted"/>
<dbReference type="GO" id="GO:0006355">
    <property type="term" value="P:regulation of DNA-templated transcription"/>
    <property type="evidence" value="ECO:0007669"/>
    <property type="project" value="InterPro"/>
</dbReference>
<dbReference type="SUPFAM" id="SSF52172">
    <property type="entry name" value="CheY-like"/>
    <property type="match status" value="1"/>
</dbReference>
<dbReference type="PANTHER" id="PTHR48111">
    <property type="entry name" value="REGULATOR OF RPOS"/>
    <property type="match status" value="1"/>
</dbReference>
<dbReference type="Gene3D" id="3.40.50.2300">
    <property type="match status" value="1"/>
</dbReference>
<dbReference type="OrthoDB" id="9802426at2"/>
<keyword evidence="5 8" id="KW-0238">DNA-binding</keyword>
<dbReference type="SMART" id="SM00448">
    <property type="entry name" value="REC"/>
    <property type="match status" value="1"/>
</dbReference>
<evidence type="ECO:0000256" key="1">
    <source>
        <dbReference type="ARBA" id="ARBA00004496"/>
    </source>
</evidence>
<evidence type="ECO:0000256" key="8">
    <source>
        <dbReference type="PROSITE-ProRule" id="PRU01091"/>
    </source>
</evidence>